<dbReference type="InParanoid" id="B8CFH9"/>
<dbReference type="KEGG" id="tps:THAPSDRAFT_11770"/>
<name>B8CFH9_THAPS</name>
<evidence type="ECO:0000313" key="3">
    <source>
        <dbReference type="Proteomes" id="UP000001449"/>
    </source>
</evidence>
<reference evidence="2 3" key="1">
    <citation type="journal article" date="2004" name="Science">
        <title>The genome of the diatom Thalassiosira pseudonana: ecology, evolution, and metabolism.</title>
        <authorList>
            <person name="Armbrust E.V."/>
            <person name="Berges J.A."/>
            <person name="Bowler C."/>
            <person name="Green B.R."/>
            <person name="Martinez D."/>
            <person name="Putnam N.H."/>
            <person name="Zhou S."/>
            <person name="Allen A.E."/>
            <person name="Apt K.E."/>
            <person name="Bechner M."/>
            <person name="Brzezinski M.A."/>
            <person name="Chaal B.K."/>
            <person name="Chiovitti A."/>
            <person name="Davis A.K."/>
            <person name="Demarest M.S."/>
            <person name="Detter J.C."/>
            <person name="Glavina T."/>
            <person name="Goodstein D."/>
            <person name="Hadi M.Z."/>
            <person name="Hellsten U."/>
            <person name="Hildebrand M."/>
            <person name="Jenkins B.D."/>
            <person name="Jurka J."/>
            <person name="Kapitonov V.V."/>
            <person name="Kroger N."/>
            <person name="Lau W.W."/>
            <person name="Lane T.W."/>
            <person name="Larimer F.W."/>
            <person name="Lippmeier J.C."/>
            <person name="Lucas S."/>
            <person name="Medina M."/>
            <person name="Montsant A."/>
            <person name="Obornik M."/>
            <person name="Parker M.S."/>
            <person name="Palenik B."/>
            <person name="Pazour G.J."/>
            <person name="Richardson P.M."/>
            <person name="Rynearson T.A."/>
            <person name="Saito M.A."/>
            <person name="Schwartz D.C."/>
            <person name="Thamatrakoln K."/>
            <person name="Valentin K."/>
            <person name="Vardi A."/>
            <person name="Wilkerson F.P."/>
            <person name="Rokhsar D.S."/>
        </authorList>
    </citation>
    <scope>NUCLEOTIDE SEQUENCE [LARGE SCALE GENOMIC DNA]</scope>
    <source>
        <strain evidence="2 3">CCMP1335</strain>
    </source>
</reference>
<gene>
    <name evidence="2" type="ORF">THAPSDRAFT_11770</name>
</gene>
<protein>
    <submittedName>
        <fullName evidence="2">Uncharacterized protein</fullName>
    </submittedName>
</protein>
<dbReference type="EMBL" id="CM000653">
    <property type="protein sequence ID" value="EED87803.1"/>
    <property type="molecule type" value="Genomic_DNA"/>
</dbReference>
<keyword evidence="3" id="KW-1185">Reference proteome</keyword>
<evidence type="ECO:0000256" key="1">
    <source>
        <dbReference type="SAM" id="SignalP"/>
    </source>
</evidence>
<reference evidence="2 3" key="2">
    <citation type="journal article" date="2008" name="Nature">
        <title>The Phaeodactylum genome reveals the evolutionary history of diatom genomes.</title>
        <authorList>
            <person name="Bowler C."/>
            <person name="Allen A.E."/>
            <person name="Badger J.H."/>
            <person name="Grimwood J."/>
            <person name="Jabbari K."/>
            <person name="Kuo A."/>
            <person name="Maheswari U."/>
            <person name="Martens C."/>
            <person name="Maumus F."/>
            <person name="Otillar R.P."/>
            <person name="Rayko E."/>
            <person name="Salamov A."/>
            <person name="Vandepoele K."/>
            <person name="Beszteri B."/>
            <person name="Gruber A."/>
            <person name="Heijde M."/>
            <person name="Katinka M."/>
            <person name="Mock T."/>
            <person name="Valentin K."/>
            <person name="Verret F."/>
            <person name="Berges J.A."/>
            <person name="Brownlee C."/>
            <person name="Cadoret J.P."/>
            <person name="Chiovitti A."/>
            <person name="Choi C.J."/>
            <person name="Coesel S."/>
            <person name="De Martino A."/>
            <person name="Detter J.C."/>
            <person name="Durkin C."/>
            <person name="Falciatore A."/>
            <person name="Fournet J."/>
            <person name="Haruta M."/>
            <person name="Huysman M.J."/>
            <person name="Jenkins B.D."/>
            <person name="Jiroutova K."/>
            <person name="Jorgensen R.E."/>
            <person name="Joubert Y."/>
            <person name="Kaplan A."/>
            <person name="Kroger N."/>
            <person name="Kroth P.G."/>
            <person name="La Roche J."/>
            <person name="Lindquist E."/>
            <person name="Lommer M."/>
            <person name="Martin-Jezequel V."/>
            <person name="Lopez P.J."/>
            <person name="Lucas S."/>
            <person name="Mangogna M."/>
            <person name="McGinnis K."/>
            <person name="Medlin L.K."/>
            <person name="Montsant A."/>
            <person name="Oudot-Le Secq M.P."/>
            <person name="Napoli C."/>
            <person name="Obornik M."/>
            <person name="Parker M.S."/>
            <person name="Petit J.L."/>
            <person name="Porcel B.M."/>
            <person name="Poulsen N."/>
            <person name="Robison M."/>
            <person name="Rychlewski L."/>
            <person name="Rynearson T.A."/>
            <person name="Schmutz J."/>
            <person name="Shapiro H."/>
            <person name="Siaut M."/>
            <person name="Stanley M."/>
            <person name="Sussman M.R."/>
            <person name="Taylor A.R."/>
            <person name="Vardi A."/>
            <person name="von Dassow P."/>
            <person name="Vyverman W."/>
            <person name="Willis A."/>
            <person name="Wyrwicz L.S."/>
            <person name="Rokhsar D.S."/>
            <person name="Weissenbach J."/>
            <person name="Armbrust E.V."/>
            <person name="Green B.R."/>
            <person name="Van de Peer Y."/>
            <person name="Grigoriev I.V."/>
        </authorList>
    </citation>
    <scope>NUCLEOTIDE SEQUENCE [LARGE SCALE GENOMIC DNA]</scope>
    <source>
        <strain evidence="2 3">CCMP1335</strain>
    </source>
</reference>
<feature type="signal peptide" evidence="1">
    <location>
        <begin position="1"/>
        <end position="22"/>
    </location>
</feature>
<dbReference type="GeneID" id="7443867"/>
<accession>B8CFH9</accession>
<proteinExistence type="predicted"/>
<feature type="chain" id="PRO_5002866562" evidence="1">
    <location>
        <begin position="23"/>
        <end position="148"/>
    </location>
</feature>
<sequence length="148" mass="16562">MFTHEATLLFQVVVCLQTLCNSSSTLASASVSSSAHLRKRQHQHIKQKIIVHADQMPDDDVLEPGIDRDDDVANVLGDHDTTTITDVSEAVAVNVEYAPSDDVVADLEKRSSGKRDGQFEDERDEMTMEQQKQAFSLTVDKVLMEQWM</sequence>
<keyword evidence="1" id="KW-0732">Signal</keyword>
<organism evidence="2 3">
    <name type="scientific">Thalassiosira pseudonana</name>
    <name type="common">Marine diatom</name>
    <name type="synonym">Cyclotella nana</name>
    <dbReference type="NCBI Taxonomy" id="35128"/>
    <lineage>
        <taxon>Eukaryota</taxon>
        <taxon>Sar</taxon>
        <taxon>Stramenopiles</taxon>
        <taxon>Ochrophyta</taxon>
        <taxon>Bacillariophyta</taxon>
        <taxon>Coscinodiscophyceae</taxon>
        <taxon>Thalassiosirophycidae</taxon>
        <taxon>Thalassiosirales</taxon>
        <taxon>Thalassiosiraceae</taxon>
        <taxon>Thalassiosira</taxon>
    </lineage>
</organism>
<dbReference type="Proteomes" id="UP000001449">
    <property type="component" value="Chromosome 22"/>
</dbReference>
<dbReference type="HOGENOM" id="CLU_1762514_0_0_1"/>
<dbReference type="AlphaFoldDB" id="B8CFH9"/>
<dbReference type="RefSeq" id="XP_002295023.1">
    <property type="nucleotide sequence ID" value="XM_002294987.1"/>
</dbReference>
<evidence type="ECO:0000313" key="2">
    <source>
        <dbReference type="EMBL" id="EED87803.1"/>
    </source>
</evidence>
<dbReference type="PaxDb" id="35128-Thaps11770"/>